<gene>
    <name evidence="2" type="primary">70</name>
    <name evidence="2" type="ORF">SEA_CHELMS_70</name>
</gene>
<name>A0A4Y6ESS0_9CAUD</name>
<feature type="region of interest" description="Disordered" evidence="1">
    <location>
        <begin position="1"/>
        <end position="64"/>
    </location>
</feature>
<proteinExistence type="predicted"/>
<dbReference type="RefSeq" id="YP_009846085.1">
    <property type="nucleotide sequence ID" value="NC_048768.1"/>
</dbReference>
<reference evidence="2 3" key="1">
    <citation type="submission" date="2019-04" db="EMBL/GenBank/DDBJ databases">
        <authorList>
            <person name="Ahlbrecht B.C."/>
            <person name="Almail A."/>
            <person name="Blakestad S.M."/>
            <person name="Calhoun C.D."/>
            <person name="Chesley E."/>
            <person name="Craven C.R."/>
            <person name="Hoagland S.Z."/>
            <person name="Jost S.L."/>
            <person name="Manz Z.R."/>
            <person name="Pena P.B."/>
            <person name="Pfenning K.J."/>
            <person name="Postl L.C."/>
            <person name="Ramsey E.P."/>
            <person name="Roberts C.A."/>
            <person name="Sevcik K.M."/>
            <person name="Whitman F.C."/>
            <person name="Chia C.P."/>
            <person name="McKinney A.L."/>
            <person name="Tolsma S."/>
            <person name="Ward R.E."/>
            <person name="Garlena R.A."/>
            <person name="Russell D.A."/>
            <person name="Pope W.H."/>
            <person name="Jacobs-Sera D."/>
            <person name="Hatfull G.F."/>
        </authorList>
    </citation>
    <scope>NUCLEOTIDE SEQUENCE [LARGE SCALE GENOMIC DNA]</scope>
</reference>
<evidence type="ECO:0000256" key="1">
    <source>
        <dbReference type="SAM" id="MobiDB-lite"/>
    </source>
</evidence>
<dbReference type="Proteomes" id="UP000315166">
    <property type="component" value="Segment"/>
</dbReference>
<evidence type="ECO:0000313" key="3">
    <source>
        <dbReference type="Proteomes" id="UP000315166"/>
    </source>
</evidence>
<keyword evidence="3" id="KW-1185">Reference proteome</keyword>
<dbReference type="KEGG" id="vg:55616451"/>
<dbReference type="EMBL" id="MK801733">
    <property type="protein sequence ID" value="QDF18284.1"/>
    <property type="molecule type" value="Genomic_DNA"/>
</dbReference>
<dbReference type="GeneID" id="55616451"/>
<organism evidence="2 3">
    <name type="scientific">Gordonia phage Chelms</name>
    <dbReference type="NCBI Taxonomy" id="2588132"/>
    <lineage>
        <taxon>Viruses</taxon>
        <taxon>Duplodnaviria</taxon>
        <taxon>Heunggongvirae</taxon>
        <taxon>Uroviricota</taxon>
        <taxon>Caudoviricetes</taxon>
        <taxon>Montyvirus</taxon>
        <taxon>Montyvirus chelms</taxon>
    </lineage>
</organism>
<feature type="compositionally biased region" description="Basic residues" evidence="1">
    <location>
        <begin position="35"/>
        <end position="44"/>
    </location>
</feature>
<feature type="compositionally biased region" description="Basic and acidic residues" evidence="1">
    <location>
        <begin position="14"/>
        <end position="34"/>
    </location>
</feature>
<evidence type="ECO:0000313" key="2">
    <source>
        <dbReference type="EMBL" id="QDF18284.1"/>
    </source>
</evidence>
<accession>A0A4Y6ESS0</accession>
<sequence>MSAKGLWQFGSGKQLRESEQQRRQERQRLIEGRKQTKKPRKNRKSGWFNRETWERAPQVMGPPSGALPGTVAELKLSDGSVAWGLDPLKSIEQYSRSIWQGYWTSPNGSYTQMSLILPCPEPSQADTLKEETIMSINGLRKALARLEEPLYDVSEHNAYAPNVGDLRAIMLAWSKYYTRDLVVAKPSHGGSPIIRNRQPAGVSDAALILESKSGAPVTRMAMERVMSTAVNKEFITDMYPRAYGAAARVPVFFCSITDAGSHFEAVTEVAIYGMLRSQCFFDMPIAQVFDPNHSLITGYARFRALEDSETNMVKLVALCRPYFLDPTPPSAPIRVVDTITLNIGEFPLDYIPTLGVLIEGYMAALDGVVDLGIGFDYDCDQCNVSYSALDPGSSDRALLATLGKCRTCIESKAPNFPDSVPAPF</sequence>
<protein>
    <submittedName>
        <fullName evidence="2">Uncharacterized protein</fullName>
    </submittedName>
</protein>